<evidence type="ECO:0000313" key="12">
    <source>
        <dbReference type="Proteomes" id="UP000295023"/>
    </source>
</evidence>
<dbReference type="InterPro" id="IPR050330">
    <property type="entry name" value="Bact_OuterMem_StrucFunc"/>
</dbReference>
<reference evidence="11 12" key="1">
    <citation type="submission" date="2019-03" db="EMBL/GenBank/DDBJ databases">
        <title>Paracraurococcus aquatilis NE82 genome sequence.</title>
        <authorList>
            <person name="Zhao Y."/>
            <person name="Du Z."/>
        </authorList>
    </citation>
    <scope>NUCLEOTIDE SEQUENCE [LARGE SCALE GENOMIC DNA]</scope>
    <source>
        <strain evidence="11 12">NE82</strain>
    </source>
</reference>
<keyword evidence="6 7" id="KW-0472">Membrane</keyword>
<comment type="subcellular location">
    <subcellularLocation>
        <location evidence="1">Cell membrane</location>
        <topology evidence="1">Single-pass membrane protein</topology>
    </subcellularLocation>
</comment>
<dbReference type="SUPFAM" id="SSF103088">
    <property type="entry name" value="OmpA-like"/>
    <property type="match status" value="1"/>
</dbReference>
<evidence type="ECO:0000259" key="10">
    <source>
        <dbReference type="PROSITE" id="PS51123"/>
    </source>
</evidence>
<evidence type="ECO:0000256" key="5">
    <source>
        <dbReference type="ARBA" id="ARBA00022989"/>
    </source>
</evidence>
<dbReference type="Gene3D" id="3.30.1330.60">
    <property type="entry name" value="OmpA-like domain"/>
    <property type="match status" value="1"/>
</dbReference>
<dbReference type="RefSeq" id="WP_132292253.1">
    <property type="nucleotide sequence ID" value="NZ_SKBM01000017.1"/>
</dbReference>
<feature type="transmembrane region" description="Helical" evidence="9">
    <location>
        <begin position="31"/>
        <end position="50"/>
    </location>
</feature>
<evidence type="ECO:0000256" key="7">
    <source>
        <dbReference type="PROSITE-ProRule" id="PRU00473"/>
    </source>
</evidence>
<name>A0A4R4DBH8_9PROT</name>
<dbReference type="PROSITE" id="PS51123">
    <property type="entry name" value="OMPA_2"/>
    <property type="match status" value="1"/>
</dbReference>
<evidence type="ECO:0000256" key="1">
    <source>
        <dbReference type="ARBA" id="ARBA00004162"/>
    </source>
</evidence>
<dbReference type="AlphaFoldDB" id="A0A4R4DBH8"/>
<dbReference type="InterPro" id="IPR025713">
    <property type="entry name" value="MotB-like_N_dom"/>
</dbReference>
<evidence type="ECO:0000256" key="4">
    <source>
        <dbReference type="ARBA" id="ARBA00022692"/>
    </source>
</evidence>
<evidence type="ECO:0000256" key="6">
    <source>
        <dbReference type="ARBA" id="ARBA00023136"/>
    </source>
</evidence>
<dbReference type="EMBL" id="SKBM01000017">
    <property type="protein sequence ID" value="TCZ57975.1"/>
    <property type="molecule type" value="Genomic_DNA"/>
</dbReference>
<comment type="similarity">
    <text evidence="2">Belongs to the MotB family.</text>
</comment>
<dbReference type="PANTHER" id="PTHR30329">
    <property type="entry name" value="STATOR ELEMENT OF FLAGELLAR MOTOR COMPLEX"/>
    <property type="match status" value="1"/>
</dbReference>
<keyword evidence="3" id="KW-1003">Cell membrane</keyword>
<keyword evidence="5 9" id="KW-1133">Transmembrane helix</keyword>
<proteinExistence type="inferred from homology"/>
<dbReference type="OrthoDB" id="7170686at2"/>
<organism evidence="11 12">
    <name type="scientific">Roseicella aquatilis</name>
    <dbReference type="NCBI Taxonomy" id="2527868"/>
    <lineage>
        <taxon>Bacteria</taxon>
        <taxon>Pseudomonadati</taxon>
        <taxon>Pseudomonadota</taxon>
        <taxon>Alphaproteobacteria</taxon>
        <taxon>Acetobacterales</taxon>
        <taxon>Roseomonadaceae</taxon>
        <taxon>Roseicella</taxon>
    </lineage>
</organism>
<dbReference type="Proteomes" id="UP000295023">
    <property type="component" value="Unassembled WGS sequence"/>
</dbReference>
<comment type="caution">
    <text evidence="11">The sequence shown here is derived from an EMBL/GenBank/DDBJ whole genome shotgun (WGS) entry which is preliminary data.</text>
</comment>
<feature type="compositionally biased region" description="Low complexity" evidence="8">
    <location>
        <begin position="120"/>
        <end position="130"/>
    </location>
</feature>
<evidence type="ECO:0000256" key="9">
    <source>
        <dbReference type="SAM" id="Phobius"/>
    </source>
</evidence>
<dbReference type="GO" id="GO:0005886">
    <property type="term" value="C:plasma membrane"/>
    <property type="evidence" value="ECO:0007669"/>
    <property type="project" value="UniProtKB-SubCell"/>
</dbReference>
<dbReference type="InterPro" id="IPR036737">
    <property type="entry name" value="OmpA-like_sf"/>
</dbReference>
<protein>
    <submittedName>
        <fullName evidence="11">Chemotaxis protein MotB</fullName>
    </submittedName>
</protein>
<sequence length="313" mass="33879">MARPGKNERAPVIVRRQEVVEAGHHGGAWKIAYADFVTAMMAFFLLMWLVNATTEAQKRGLADYFAPMNPLGKVTTGSGQPFGGKTLANEGRLVSEGTYATPMQRLDPSASLDETDDEAAAPPMRRIPAPRNDPARPVARPVADDLPNRPERAALAEAAERIRAAVRAEPALEALSRQLLIEEVPEGLRIQVVDGEGQPVFATGQAAPNERGRALLQRVAGVLASMAEQVEVTGHTDSTPFRGDSQRTNWELSAERANSIRRLLVDAGVVEARIRAVAGRADRDLLRPDQPFDPANRRVGILVHMKAASGRSP</sequence>
<dbReference type="Pfam" id="PF13677">
    <property type="entry name" value="MotB_plug"/>
    <property type="match status" value="1"/>
</dbReference>
<evidence type="ECO:0000256" key="8">
    <source>
        <dbReference type="SAM" id="MobiDB-lite"/>
    </source>
</evidence>
<dbReference type="CDD" id="cd07185">
    <property type="entry name" value="OmpA_C-like"/>
    <property type="match status" value="1"/>
</dbReference>
<keyword evidence="4 9" id="KW-0812">Transmembrane</keyword>
<dbReference type="Pfam" id="PF00691">
    <property type="entry name" value="OmpA"/>
    <property type="match status" value="1"/>
</dbReference>
<dbReference type="InterPro" id="IPR006665">
    <property type="entry name" value="OmpA-like"/>
</dbReference>
<keyword evidence="12" id="KW-1185">Reference proteome</keyword>
<gene>
    <name evidence="11" type="ORF">EXY23_17495</name>
</gene>
<evidence type="ECO:0000256" key="2">
    <source>
        <dbReference type="ARBA" id="ARBA00008914"/>
    </source>
</evidence>
<feature type="region of interest" description="Disordered" evidence="8">
    <location>
        <begin position="104"/>
        <end position="146"/>
    </location>
</feature>
<dbReference type="PANTHER" id="PTHR30329:SF21">
    <property type="entry name" value="LIPOPROTEIN YIAD-RELATED"/>
    <property type="match status" value="1"/>
</dbReference>
<feature type="domain" description="OmpA-like" evidence="10">
    <location>
        <begin position="188"/>
        <end position="307"/>
    </location>
</feature>
<accession>A0A4R4DBH8</accession>
<evidence type="ECO:0000313" key="11">
    <source>
        <dbReference type="EMBL" id="TCZ57975.1"/>
    </source>
</evidence>
<evidence type="ECO:0000256" key="3">
    <source>
        <dbReference type="ARBA" id="ARBA00022475"/>
    </source>
</evidence>